<dbReference type="PANTHER" id="PTHR43278">
    <property type="entry name" value="NAD(P)H-DEPENDENT FMN-CONTAINING OXIDOREDUCTASE YWQN-RELATED"/>
    <property type="match status" value="1"/>
</dbReference>
<keyword evidence="5" id="KW-1185">Reference proteome</keyword>
<dbReference type="RefSeq" id="WP_273925486.1">
    <property type="nucleotide sequence ID" value="NZ_JAQSIN010000004.1"/>
</dbReference>
<dbReference type="Pfam" id="PF02525">
    <property type="entry name" value="Flavodoxin_2"/>
    <property type="match status" value="1"/>
</dbReference>
<dbReference type="InterPro" id="IPR029039">
    <property type="entry name" value="Flavoprotein-like_sf"/>
</dbReference>
<gene>
    <name evidence="4" type="ORF">PSQ39_04555</name>
</gene>
<keyword evidence="1" id="KW-0285">Flavoprotein</keyword>
<keyword evidence="2" id="KW-0288">FMN</keyword>
<reference evidence="4 5" key="1">
    <citation type="submission" date="2023-02" db="EMBL/GenBank/DDBJ databases">
        <title>Bacterial whole genome sequence for Curvibacter sp. HBC28.</title>
        <authorList>
            <person name="Le V."/>
            <person name="Ko S.-R."/>
            <person name="Ahn C.-Y."/>
            <person name="Oh H.-M."/>
        </authorList>
    </citation>
    <scope>NUCLEOTIDE SEQUENCE [LARGE SCALE GENOMIC DNA]</scope>
    <source>
        <strain evidence="4 5">HBC28</strain>
    </source>
</reference>
<proteinExistence type="predicted"/>
<dbReference type="InterPro" id="IPR051796">
    <property type="entry name" value="ISF_SsuE-like"/>
</dbReference>
<dbReference type="SUPFAM" id="SSF52218">
    <property type="entry name" value="Flavoproteins"/>
    <property type="match status" value="1"/>
</dbReference>
<evidence type="ECO:0000256" key="2">
    <source>
        <dbReference type="ARBA" id="ARBA00022643"/>
    </source>
</evidence>
<dbReference type="PANTHER" id="PTHR43278:SF4">
    <property type="entry name" value="NAD(P)H-DEPENDENT FMN-CONTAINING OXIDOREDUCTASE YWQN-RELATED"/>
    <property type="match status" value="1"/>
</dbReference>
<dbReference type="EMBL" id="JAQSIO010000001">
    <property type="protein sequence ID" value="MDD0813894.1"/>
    <property type="molecule type" value="Genomic_DNA"/>
</dbReference>
<name>A0ABT5MBE8_9BURK</name>
<feature type="domain" description="Flavodoxin-like fold" evidence="3">
    <location>
        <begin position="20"/>
        <end position="179"/>
    </location>
</feature>
<evidence type="ECO:0000313" key="4">
    <source>
        <dbReference type="EMBL" id="MDD0813894.1"/>
    </source>
</evidence>
<comment type="caution">
    <text evidence="4">The sequence shown here is derived from an EMBL/GenBank/DDBJ whole genome shotgun (WGS) entry which is preliminary data.</text>
</comment>
<evidence type="ECO:0000256" key="1">
    <source>
        <dbReference type="ARBA" id="ARBA00022630"/>
    </source>
</evidence>
<evidence type="ECO:0000259" key="3">
    <source>
        <dbReference type="Pfam" id="PF02525"/>
    </source>
</evidence>
<organism evidence="4 5">
    <name type="scientific">Curvibacter microcysteis</name>
    <dbReference type="NCBI Taxonomy" id="3026419"/>
    <lineage>
        <taxon>Bacteria</taxon>
        <taxon>Pseudomonadati</taxon>
        <taxon>Pseudomonadota</taxon>
        <taxon>Betaproteobacteria</taxon>
        <taxon>Burkholderiales</taxon>
        <taxon>Comamonadaceae</taxon>
        <taxon>Curvibacter</taxon>
    </lineage>
</organism>
<dbReference type="InterPro" id="IPR003680">
    <property type="entry name" value="Flavodoxin_fold"/>
</dbReference>
<dbReference type="Proteomes" id="UP001528672">
    <property type="component" value="Unassembled WGS sequence"/>
</dbReference>
<protein>
    <submittedName>
        <fullName evidence="4">NAD(P)H-dependent oxidoreductase</fullName>
    </submittedName>
</protein>
<dbReference type="Gene3D" id="3.40.50.360">
    <property type="match status" value="1"/>
</dbReference>
<sequence>MSTPTPSSTPASTSGAESRHILFLVTSSREPGHQGNSEWLARQAAAALPSDVQQTWLQLQQLSVPPFVDLRHTVGQYPAPEGDLKTLLDATLAASEIVFVSPVYWFSIPAPMKTYLDHWSGWMRTPGVAFKEQMAAKTLRVVSTSGDRAKAQPMFDSYRLCAQFLGMAWGGELWGKGGAPGAVQADAAAVAQAATFLR</sequence>
<evidence type="ECO:0000313" key="5">
    <source>
        <dbReference type="Proteomes" id="UP001528672"/>
    </source>
</evidence>
<accession>A0ABT5MBE8</accession>